<dbReference type="HAMAP" id="MF_00386">
    <property type="entry name" value="UPF0161_YidD"/>
    <property type="match status" value="1"/>
</dbReference>
<reference evidence="2 3" key="1">
    <citation type="submission" date="2024-08" db="EMBL/GenBank/DDBJ databases">
        <authorList>
            <person name="Lu H."/>
        </authorList>
    </citation>
    <scope>NUCLEOTIDE SEQUENCE [LARGE SCALE GENOMIC DNA]</scope>
    <source>
        <strain evidence="2 3">DXS20W</strain>
    </source>
</reference>
<dbReference type="NCBIfam" id="TIGR00278">
    <property type="entry name" value="membrane protein insertion efficiency factor YidD"/>
    <property type="match status" value="1"/>
</dbReference>
<dbReference type="EMBL" id="JBIGHX010000001">
    <property type="protein sequence ID" value="MFG6460804.1"/>
    <property type="molecule type" value="Genomic_DNA"/>
</dbReference>
<dbReference type="InterPro" id="IPR002696">
    <property type="entry name" value="Membr_insert_effic_factor_YidD"/>
</dbReference>
<proteinExistence type="inferred from homology"/>
<dbReference type="Proteomes" id="UP001606302">
    <property type="component" value="Unassembled WGS sequence"/>
</dbReference>
<comment type="caution">
    <text evidence="2">The sequence shown here is derived from an EMBL/GenBank/DDBJ whole genome shotgun (WGS) entry which is preliminary data.</text>
</comment>
<evidence type="ECO:0000313" key="2">
    <source>
        <dbReference type="EMBL" id="MFG6460804.1"/>
    </source>
</evidence>
<comment type="function">
    <text evidence="1">Could be involved in insertion of integral membrane proteins into the membrane.</text>
</comment>
<keyword evidence="1" id="KW-1003">Cell membrane</keyword>
<keyword evidence="3" id="KW-1185">Reference proteome</keyword>
<name>A0ABW7GFS1_9BURK</name>
<evidence type="ECO:0000256" key="1">
    <source>
        <dbReference type="HAMAP-Rule" id="MF_00386"/>
    </source>
</evidence>
<evidence type="ECO:0000313" key="3">
    <source>
        <dbReference type="Proteomes" id="UP001606302"/>
    </source>
</evidence>
<organism evidence="2 3">
    <name type="scientific">Pelomonas lactea</name>
    <dbReference type="NCBI Taxonomy" id="3299030"/>
    <lineage>
        <taxon>Bacteria</taxon>
        <taxon>Pseudomonadati</taxon>
        <taxon>Pseudomonadota</taxon>
        <taxon>Betaproteobacteria</taxon>
        <taxon>Burkholderiales</taxon>
        <taxon>Sphaerotilaceae</taxon>
        <taxon>Roseateles</taxon>
    </lineage>
</organism>
<dbReference type="SMART" id="SM01234">
    <property type="entry name" value="Haemolytic"/>
    <property type="match status" value="1"/>
</dbReference>
<dbReference type="Pfam" id="PF01809">
    <property type="entry name" value="YidD"/>
    <property type="match status" value="1"/>
</dbReference>
<accession>A0ABW7GFS1</accession>
<dbReference type="RefSeq" id="WP_394509622.1">
    <property type="nucleotide sequence ID" value="NZ_JBIGHX010000001.1"/>
</dbReference>
<comment type="subcellular location">
    <subcellularLocation>
        <location evidence="1">Cell membrane</location>
        <topology evidence="1">Peripheral membrane protein</topology>
        <orientation evidence="1">Cytoplasmic side</orientation>
    </subcellularLocation>
</comment>
<dbReference type="PANTHER" id="PTHR33383:SF1">
    <property type="entry name" value="MEMBRANE PROTEIN INSERTION EFFICIENCY FACTOR-RELATED"/>
    <property type="match status" value="1"/>
</dbReference>
<comment type="similarity">
    <text evidence="1">Belongs to the UPF0161 family.</text>
</comment>
<protein>
    <recommendedName>
        <fullName evidence="1">Putative membrane protein insertion efficiency factor</fullName>
    </recommendedName>
</protein>
<gene>
    <name evidence="2" type="primary">yidD</name>
    <name evidence="2" type="ORF">ACG04Q_04405</name>
</gene>
<dbReference type="PANTHER" id="PTHR33383">
    <property type="entry name" value="MEMBRANE PROTEIN INSERTION EFFICIENCY FACTOR-RELATED"/>
    <property type="match status" value="1"/>
</dbReference>
<sequence>MTPSWPARALMAVVRGYRLMLSPWLGNACRFEPTCSRYSLAALEQHGALAGSYLTVHRILRCAPWCAGGHDPVPDNPPRLFTRLVPSTVRACASSSSSSESSHD</sequence>
<keyword evidence="1" id="KW-0472">Membrane</keyword>